<feature type="transmembrane region" description="Helical" evidence="8">
    <location>
        <begin position="295"/>
        <end position="325"/>
    </location>
</feature>
<feature type="transmembrane region" description="Helical" evidence="8">
    <location>
        <begin position="173"/>
        <end position="191"/>
    </location>
</feature>
<dbReference type="GO" id="GO:0044038">
    <property type="term" value="P:cell wall macromolecule biosynthetic process"/>
    <property type="evidence" value="ECO:0007669"/>
    <property type="project" value="TreeGrafter"/>
</dbReference>
<dbReference type="GO" id="GO:0071555">
    <property type="term" value="P:cell wall organization"/>
    <property type="evidence" value="ECO:0007669"/>
    <property type="project" value="TreeGrafter"/>
</dbReference>
<dbReference type="KEGG" id="oan:Oant_3380"/>
<name>A6X4D2_BRUA4</name>
<keyword evidence="3 9" id="KW-0808">Transferase</keyword>
<dbReference type="PROSITE" id="PS01348">
    <property type="entry name" value="MRAY_2"/>
    <property type="match status" value="1"/>
</dbReference>
<evidence type="ECO:0000313" key="9">
    <source>
        <dbReference type="EMBL" id="ABS16086.1"/>
    </source>
</evidence>
<keyword evidence="6 8" id="KW-0472">Membrane</keyword>
<evidence type="ECO:0000256" key="8">
    <source>
        <dbReference type="SAM" id="Phobius"/>
    </source>
</evidence>
<feature type="transmembrane region" description="Helical" evidence="8">
    <location>
        <begin position="254"/>
        <end position="275"/>
    </location>
</feature>
<evidence type="ECO:0000256" key="6">
    <source>
        <dbReference type="ARBA" id="ARBA00023136"/>
    </source>
</evidence>
<evidence type="ECO:0000256" key="1">
    <source>
        <dbReference type="ARBA" id="ARBA00004651"/>
    </source>
</evidence>
<dbReference type="EMBL" id="CP000759">
    <property type="protein sequence ID" value="ABS16086.1"/>
    <property type="molecule type" value="Genomic_DNA"/>
</dbReference>
<dbReference type="PANTHER" id="PTHR22926">
    <property type="entry name" value="PHOSPHO-N-ACETYLMURAMOYL-PENTAPEPTIDE-TRANSFERASE"/>
    <property type="match status" value="1"/>
</dbReference>
<feature type="transmembrane region" description="Helical" evidence="8">
    <location>
        <begin position="226"/>
        <end position="248"/>
    </location>
</feature>
<evidence type="ECO:0000256" key="4">
    <source>
        <dbReference type="ARBA" id="ARBA00022692"/>
    </source>
</evidence>
<dbReference type="RefSeq" id="WP_012092809.1">
    <property type="nucleotide sequence ID" value="NC_009668.1"/>
</dbReference>
<feature type="binding site" evidence="7">
    <location>
        <position position="230"/>
    </location>
    <ligand>
        <name>Mg(2+)</name>
        <dbReference type="ChEBI" id="CHEBI:18420"/>
    </ligand>
</feature>
<dbReference type="STRING" id="439375.Oant_3380"/>
<gene>
    <name evidence="9" type="ordered locus">Oant_3380</name>
</gene>
<dbReference type="PATRIC" id="fig|439375.7.peg.3537"/>
<feature type="transmembrane region" description="Helical" evidence="8">
    <location>
        <begin position="6"/>
        <end position="26"/>
    </location>
</feature>
<dbReference type="HOGENOM" id="CLU_023982_1_0_5"/>
<evidence type="ECO:0000256" key="7">
    <source>
        <dbReference type="PIRSR" id="PIRSR600715-1"/>
    </source>
</evidence>
<sequence>MTSLSWITLLAFALSVAFCLGFRGLAREWHLIDIPDARKRHDGNVPLCGGIAIFLSFSAATFLAFGVSGHANAMALLPGLVLILVAGVLDDRFNLPVAPRLAIQLLAAFLIIAITGLTQTYLGLASDGIETAATSTPEMLIQVLTGPLFLIIALAFIVGLVNAVNMSDGVDGLAGSASAAAFFWLAVIGFGIGEHRLGLQALALAAACLGFLVFNMRHRWRTRASLFLGDGGSTFLGAALAGFILILASGTAAVAFPVLIWIVIVPVIDTLSLIVRRMSVRRSPFSPDRQHLHHLLMDAGLSCGQTAVAVMALNLLAGAIAYIAIRFDIPVWPMLLALAVPAAAHTLFVLRMTRGARPIVTASMAEANPTTKPNITYPGATS</sequence>
<comment type="cofactor">
    <cofactor evidence="7">
        <name>Mg(2+)</name>
        <dbReference type="ChEBI" id="CHEBI:18420"/>
    </cofactor>
</comment>
<keyword evidence="4 8" id="KW-0812">Transmembrane</keyword>
<keyword evidence="10" id="KW-1185">Reference proteome</keyword>
<dbReference type="GO" id="GO:0005886">
    <property type="term" value="C:plasma membrane"/>
    <property type="evidence" value="ECO:0007669"/>
    <property type="project" value="UniProtKB-SubCell"/>
</dbReference>
<accession>A6X4D2</accession>
<feature type="transmembrane region" description="Helical" evidence="8">
    <location>
        <begin position="331"/>
        <end position="350"/>
    </location>
</feature>
<dbReference type="CDD" id="cd06853">
    <property type="entry name" value="GT_WecA_like"/>
    <property type="match status" value="1"/>
</dbReference>
<dbReference type="InterPro" id="IPR018480">
    <property type="entry name" value="PNAcMuramoyl-5peptid_Trfase_CS"/>
</dbReference>
<protein>
    <submittedName>
        <fullName evidence="9">Glycosyl transferase family 4</fullName>
    </submittedName>
</protein>
<keyword evidence="7" id="KW-0460">Magnesium</keyword>
<dbReference type="GO" id="GO:0046872">
    <property type="term" value="F:metal ion binding"/>
    <property type="evidence" value="ECO:0007669"/>
    <property type="project" value="UniProtKB-KW"/>
</dbReference>
<proteinExistence type="predicted"/>
<dbReference type="Pfam" id="PF00953">
    <property type="entry name" value="Glycos_transf_4"/>
    <property type="match status" value="1"/>
</dbReference>
<dbReference type="AlphaFoldDB" id="A6X4D2"/>
<evidence type="ECO:0000256" key="3">
    <source>
        <dbReference type="ARBA" id="ARBA00022679"/>
    </source>
</evidence>
<feature type="transmembrane region" description="Helical" evidence="8">
    <location>
        <begin position="71"/>
        <end position="89"/>
    </location>
</feature>
<organism evidence="9 10">
    <name type="scientific">Brucella anthropi (strain ATCC 49188 / DSM 6882 / CCUG 24695 / JCM 21032 / LMG 3331 / NBRC 15819 / NCTC 12168 / Alc 37)</name>
    <name type="common">Ochrobactrum anthropi</name>
    <dbReference type="NCBI Taxonomy" id="439375"/>
    <lineage>
        <taxon>Bacteria</taxon>
        <taxon>Pseudomonadati</taxon>
        <taxon>Pseudomonadota</taxon>
        <taxon>Alphaproteobacteria</taxon>
        <taxon>Hyphomicrobiales</taxon>
        <taxon>Brucellaceae</taxon>
        <taxon>Brucella/Ochrobactrum group</taxon>
        <taxon>Brucella</taxon>
    </lineage>
</organism>
<dbReference type="PANTHER" id="PTHR22926:SF3">
    <property type="entry name" value="UNDECAPRENYL-PHOSPHATE ALPHA-N-ACETYLGLUCOSAMINYL 1-PHOSPHATE TRANSFERASE"/>
    <property type="match status" value="1"/>
</dbReference>
<dbReference type="GO" id="GO:0016780">
    <property type="term" value="F:phosphotransferase activity, for other substituted phosphate groups"/>
    <property type="evidence" value="ECO:0007669"/>
    <property type="project" value="InterPro"/>
</dbReference>
<dbReference type="GO" id="GO:0009103">
    <property type="term" value="P:lipopolysaccharide biosynthetic process"/>
    <property type="evidence" value="ECO:0007669"/>
    <property type="project" value="TreeGrafter"/>
</dbReference>
<dbReference type="PhylomeDB" id="A6X4D2"/>
<dbReference type="Proteomes" id="UP000002301">
    <property type="component" value="Chromosome 2"/>
</dbReference>
<keyword evidence="5 8" id="KW-1133">Transmembrane helix</keyword>
<feature type="transmembrane region" description="Helical" evidence="8">
    <location>
        <begin position="197"/>
        <end position="214"/>
    </location>
</feature>
<feature type="transmembrane region" description="Helical" evidence="8">
    <location>
        <begin position="139"/>
        <end position="161"/>
    </location>
</feature>
<evidence type="ECO:0000313" key="10">
    <source>
        <dbReference type="Proteomes" id="UP000002301"/>
    </source>
</evidence>
<dbReference type="eggNOG" id="COG0472">
    <property type="taxonomic scope" value="Bacteria"/>
</dbReference>
<comment type="subcellular location">
    <subcellularLocation>
        <location evidence="1">Cell membrane</location>
        <topology evidence="1">Multi-pass membrane protein</topology>
    </subcellularLocation>
</comment>
<feature type="transmembrane region" description="Helical" evidence="8">
    <location>
        <begin position="47"/>
        <end position="65"/>
    </location>
</feature>
<dbReference type="InterPro" id="IPR000715">
    <property type="entry name" value="Glycosyl_transferase_4"/>
</dbReference>
<keyword evidence="2" id="KW-1003">Cell membrane</keyword>
<reference evidence="9 10" key="1">
    <citation type="journal article" date="2011" name="J. Bacteriol.">
        <title>Genome of Ochrobactrum anthropi ATCC 49188 T, a versatile opportunistic pathogen and symbiont of several eukaryotic hosts.</title>
        <authorList>
            <person name="Chain P.S."/>
            <person name="Lang D.M."/>
            <person name="Comerci D.J."/>
            <person name="Malfatti S.A."/>
            <person name="Vergez L.M."/>
            <person name="Shin M."/>
            <person name="Ugalde R.A."/>
            <person name="Garcia E."/>
            <person name="Tolmasky M.E."/>
        </authorList>
    </citation>
    <scope>NUCLEOTIDE SEQUENCE [LARGE SCALE GENOMIC DNA]</scope>
    <source>
        <strain evidence="10">ATCC 49188 / DSM 6882 / CCUG 24695 / JCM 21032 / LMG 3331 / NBRC 15819 / NCTC 12168 / Alc 37</strain>
    </source>
</reference>
<feature type="transmembrane region" description="Helical" evidence="8">
    <location>
        <begin position="101"/>
        <end position="119"/>
    </location>
</feature>
<feature type="binding site" evidence="7">
    <location>
        <position position="165"/>
    </location>
    <ligand>
        <name>Mg(2+)</name>
        <dbReference type="ChEBI" id="CHEBI:18420"/>
    </ligand>
</feature>
<keyword evidence="7" id="KW-0479">Metal-binding</keyword>
<evidence type="ECO:0000256" key="2">
    <source>
        <dbReference type="ARBA" id="ARBA00022475"/>
    </source>
</evidence>
<evidence type="ECO:0000256" key="5">
    <source>
        <dbReference type="ARBA" id="ARBA00022989"/>
    </source>
</evidence>